<evidence type="ECO:0000256" key="6">
    <source>
        <dbReference type="ARBA" id="ARBA00022737"/>
    </source>
</evidence>
<dbReference type="FunFam" id="2.60.120.290:FF:000004">
    <property type="entry name" value="Metalloendopeptidase"/>
    <property type="match status" value="1"/>
</dbReference>
<evidence type="ECO:0000256" key="1">
    <source>
        <dbReference type="ARBA" id="ARBA00004236"/>
    </source>
</evidence>
<dbReference type="InterPro" id="IPR055355">
    <property type="entry name" value="ZP-C"/>
</dbReference>
<comment type="subcellular location">
    <subcellularLocation>
        <location evidence="1">Cell membrane</location>
    </subcellularLocation>
    <subcellularLocation>
        <location evidence="2">Secreted</location>
    </subcellularLocation>
</comment>
<comment type="caution">
    <text evidence="10">Lacks conserved residue(s) required for the propagation of feature annotation.</text>
</comment>
<dbReference type="CDD" id="cd00041">
    <property type="entry name" value="CUB"/>
    <property type="match status" value="1"/>
</dbReference>
<dbReference type="Pfam" id="PF00100">
    <property type="entry name" value="Zona_pellucida"/>
    <property type="match status" value="1"/>
</dbReference>
<keyword evidence="7" id="KW-0472">Membrane</keyword>
<evidence type="ECO:0000259" key="11">
    <source>
        <dbReference type="PROSITE" id="PS01180"/>
    </source>
</evidence>
<dbReference type="InterPro" id="IPR017977">
    <property type="entry name" value="ZP_dom_CS"/>
</dbReference>
<dbReference type="SUPFAM" id="SSF49854">
    <property type="entry name" value="Spermadhesin, CUB domain"/>
    <property type="match status" value="1"/>
</dbReference>
<dbReference type="InterPro" id="IPR001507">
    <property type="entry name" value="ZP_dom"/>
</dbReference>
<evidence type="ECO:0000256" key="3">
    <source>
        <dbReference type="ARBA" id="ARBA00022475"/>
    </source>
</evidence>
<sequence length="560" mass="63311">MSLPPLSAGAVAGACTTVTSMRLPVLSAQLPWIVLPKSWYRPMNQPYFAWHGDVVEPRLQPVICCAPVGDGPAETPHCVHCSVTGQHRHPQCWEQTWCAPPSQCLSLDSFSSSLNSCSYLIPYSYSAIQHSFYVSQKYFCGSFLSNSSGTIRSPFYPSNYPDNADCLWEIQVKNNYRIMLTFGSIQLHGGCRYDYIEIYDGPPSTSPLLGRICSGYNIMYTSSSNMMTVRFHSDSRYSNRGFYAEYHSFPADQNTTLFCFPTHMLAVVERSYLQSQGYSVWNASLSDSSCRPKITSTQVIFNIPYNSCGTRRQSNNETFTYSNMIRILASDSIIKRKKDLYFHVNCKMLQKTWVQVMYIADDTGVDNIDETQYGRYEADLAFYDSSSFLSPVYNFPYYVDLNQNLFLQASLHSNDSNLMLFVDTCVASPDPNDFTTLTYDLIRSGCVKDPTYSSYYSPYPSVSRFAFNAFSFVNRYPSVYLQCEMVVCRYGDYSSRCYRGCVSRFRRKAGSSQGKASAVIGPVRLQEAPTENRNAGECKQLPLLFKVGLCILQCVCISVQ</sequence>
<dbReference type="InterPro" id="IPR048290">
    <property type="entry name" value="ZP_chr"/>
</dbReference>
<evidence type="ECO:0000256" key="10">
    <source>
        <dbReference type="PROSITE-ProRule" id="PRU00059"/>
    </source>
</evidence>
<dbReference type="PROSITE" id="PS51034">
    <property type="entry name" value="ZP_2"/>
    <property type="match status" value="1"/>
</dbReference>
<dbReference type="PANTHER" id="PTHR14002">
    <property type="entry name" value="ENDOGLIN/TGF-BETA RECEPTOR TYPE III"/>
    <property type="match status" value="1"/>
</dbReference>
<evidence type="ECO:0000256" key="4">
    <source>
        <dbReference type="ARBA" id="ARBA00022525"/>
    </source>
</evidence>
<feature type="domain" description="ZP" evidence="12">
    <location>
        <begin position="258"/>
        <end position="504"/>
    </location>
</feature>
<dbReference type="Gene3D" id="2.60.40.3210">
    <property type="entry name" value="Zona pellucida, ZP-N domain"/>
    <property type="match status" value="1"/>
</dbReference>
<name>A0A8C9LAD2_PAVCR</name>
<evidence type="ECO:0000259" key="12">
    <source>
        <dbReference type="PROSITE" id="PS51034"/>
    </source>
</evidence>
<dbReference type="SMART" id="SM00241">
    <property type="entry name" value="ZP"/>
    <property type="match status" value="1"/>
</dbReference>
<evidence type="ECO:0000313" key="14">
    <source>
        <dbReference type="Proteomes" id="UP000694428"/>
    </source>
</evidence>
<keyword evidence="14" id="KW-1185">Reference proteome</keyword>
<keyword evidence="3" id="KW-1003">Cell membrane</keyword>
<dbReference type="Gene3D" id="2.60.40.4100">
    <property type="entry name" value="Zona pellucida, ZP-C domain"/>
    <property type="match status" value="1"/>
</dbReference>
<evidence type="ECO:0000256" key="2">
    <source>
        <dbReference type="ARBA" id="ARBA00004613"/>
    </source>
</evidence>
<evidence type="ECO:0000256" key="8">
    <source>
        <dbReference type="ARBA" id="ARBA00023157"/>
    </source>
</evidence>
<dbReference type="GO" id="GO:0005576">
    <property type="term" value="C:extracellular region"/>
    <property type="evidence" value="ECO:0007669"/>
    <property type="project" value="UniProtKB-SubCell"/>
</dbReference>
<keyword evidence="9" id="KW-0325">Glycoprotein</keyword>
<dbReference type="Proteomes" id="UP000694428">
    <property type="component" value="Unplaced"/>
</dbReference>
<evidence type="ECO:0000256" key="9">
    <source>
        <dbReference type="ARBA" id="ARBA00023180"/>
    </source>
</evidence>
<dbReference type="FunFam" id="2.60.40.4100:FF:000005">
    <property type="entry name" value="Deleted in malignant brain tumors 1"/>
    <property type="match status" value="1"/>
</dbReference>
<feature type="domain" description="CUB" evidence="11">
    <location>
        <begin position="140"/>
        <end position="249"/>
    </location>
</feature>
<dbReference type="InterPro" id="IPR042235">
    <property type="entry name" value="ZP-C_dom"/>
</dbReference>
<dbReference type="Gene3D" id="2.60.120.290">
    <property type="entry name" value="Spermadhesin, CUB domain"/>
    <property type="match status" value="1"/>
</dbReference>
<dbReference type="InterPro" id="IPR055356">
    <property type="entry name" value="ZP-N"/>
</dbReference>
<dbReference type="PROSITE" id="PS01180">
    <property type="entry name" value="CUB"/>
    <property type="match status" value="1"/>
</dbReference>
<accession>A0A8C9LAD2</accession>
<keyword evidence="6" id="KW-0677">Repeat</keyword>
<dbReference type="SMART" id="SM00042">
    <property type="entry name" value="CUB"/>
    <property type="match status" value="1"/>
</dbReference>
<dbReference type="InterPro" id="IPR000859">
    <property type="entry name" value="CUB_dom"/>
</dbReference>
<dbReference type="PANTHER" id="PTHR14002:SF38">
    <property type="entry name" value="CUB AND ZONA PELLUCIDA-LIKE DOMAIN-CONTAINING PROTEIN 1"/>
    <property type="match status" value="1"/>
</dbReference>
<dbReference type="AlphaFoldDB" id="A0A8C9LAD2"/>
<keyword evidence="5" id="KW-0732">Signal</keyword>
<protein>
    <recommendedName>
        <fullName evidence="15">Deleted in malignant brain tumors 1 protein</fullName>
    </recommendedName>
</protein>
<reference evidence="13" key="1">
    <citation type="submission" date="2025-08" db="UniProtKB">
        <authorList>
            <consortium name="Ensembl"/>
        </authorList>
    </citation>
    <scope>IDENTIFICATION</scope>
</reference>
<dbReference type="Pfam" id="PF00431">
    <property type="entry name" value="CUB"/>
    <property type="match status" value="1"/>
</dbReference>
<dbReference type="PRINTS" id="PR00023">
    <property type="entry name" value="ZPELLUCIDA"/>
</dbReference>
<evidence type="ECO:0000313" key="13">
    <source>
        <dbReference type="Ensembl" id="ENSPSTP00000013786.1"/>
    </source>
</evidence>
<dbReference type="Pfam" id="PF23344">
    <property type="entry name" value="ZP-N"/>
    <property type="match status" value="1"/>
</dbReference>
<keyword evidence="4" id="KW-0964">Secreted</keyword>
<proteinExistence type="predicted"/>
<evidence type="ECO:0000256" key="7">
    <source>
        <dbReference type="ARBA" id="ARBA00023136"/>
    </source>
</evidence>
<evidence type="ECO:0000256" key="5">
    <source>
        <dbReference type="ARBA" id="ARBA00022729"/>
    </source>
</evidence>
<organism evidence="13 14">
    <name type="scientific">Pavo cristatus</name>
    <name type="common">Indian peafowl</name>
    <name type="synonym">Blue peafowl</name>
    <dbReference type="NCBI Taxonomy" id="9049"/>
    <lineage>
        <taxon>Eukaryota</taxon>
        <taxon>Metazoa</taxon>
        <taxon>Chordata</taxon>
        <taxon>Craniata</taxon>
        <taxon>Vertebrata</taxon>
        <taxon>Euteleostomi</taxon>
        <taxon>Archelosauria</taxon>
        <taxon>Archosauria</taxon>
        <taxon>Dinosauria</taxon>
        <taxon>Saurischia</taxon>
        <taxon>Theropoda</taxon>
        <taxon>Coelurosauria</taxon>
        <taxon>Aves</taxon>
        <taxon>Neognathae</taxon>
        <taxon>Galloanserae</taxon>
        <taxon>Galliformes</taxon>
        <taxon>Phasianidae</taxon>
        <taxon>Phasianinae</taxon>
        <taxon>Pavo</taxon>
    </lineage>
</organism>
<dbReference type="GO" id="GO:0005886">
    <property type="term" value="C:plasma membrane"/>
    <property type="evidence" value="ECO:0007669"/>
    <property type="project" value="UniProtKB-SubCell"/>
</dbReference>
<keyword evidence="8" id="KW-1015">Disulfide bond</keyword>
<reference evidence="13" key="2">
    <citation type="submission" date="2025-09" db="UniProtKB">
        <authorList>
            <consortium name="Ensembl"/>
        </authorList>
    </citation>
    <scope>IDENTIFICATION</scope>
</reference>
<dbReference type="PROSITE" id="PS00682">
    <property type="entry name" value="ZP_1"/>
    <property type="match status" value="1"/>
</dbReference>
<evidence type="ECO:0008006" key="15">
    <source>
        <dbReference type="Google" id="ProtNLM"/>
    </source>
</evidence>
<dbReference type="Ensembl" id="ENSPSTT00000014460.1">
    <property type="protein sequence ID" value="ENSPSTP00000013786.1"/>
    <property type="gene ID" value="ENSPSTG00000009710.1"/>
</dbReference>
<dbReference type="InterPro" id="IPR035914">
    <property type="entry name" value="Sperma_CUB_dom_sf"/>
</dbReference>